<proteinExistence type="predicted"/>
<accession>A0AAU7LYQ3</accession>
<dbReference type="AlphaFoldDB" id="A0AAU7LYQ3"/>
<reference evidence="2" key="1">
    <citation type="submission" date="2024-05" db="EMBL/GenBank/DDBJ databases">
        <authorList>
            <person name="Bunk B."/>
            <person name="Swiderski J."/>
            <person name="Sproer C."/>
            <person name="Thiel V."/>
        </authorList>
    </citation>
    <scope>NUCLEOTIDE SEQUENCE</scope>
    <source>
        <strain evidence="2">DSM 17735</strain>
        <plasmid evidence="2">p2</plasmid>
    </source>
</reference>
<feature type="region of interest" description="Disordered" evidence="1">
    <location>
        <begin position="61"/>
        <end position="85"/>
    </location>
</feature>
<keyword evidence="2" id="KW-0614">Plasmid</keyword>
<gene>
    <name evidence="2" type="ORF">ABLV49_23485</name>
</gene>
<evidence type="ECO:0000256" key="1">
    <source>
        <dbReference type="SAM" id="MobiDB-lite"/>
    </source>
</evidence>
<sequence>MKFSLFKPPMDRHLLKSREYLEEAKIKRVEHQAAAEHHGALTQLYAERICRIEAEISQTLQEGLKSSPPLPAADSQSVPPQSDSVLVYAPRALQA</sequence>
<dbReference type="EMBL" id="CP157677">
    <property type="protein sequence ID" value="XBP72765.1"/>
    <property type="molecule type" value="Genomic_DNA"/>
</dbReference>
<dbReference type="RefSeq" id="WP_349282531.1">
    <property type="nucleotide sequence ID" value="NZ_CBCSCU010000108.1"/>
</dbReference>
<name>A0AAU7LYQ3_9BURK</name>
<protein>
    <submittedName>
        <fullName evidence="2">Uncharacterized protein</fullName>
    </submittedName>
</protein>
<evidence type="ECO:0000313" key="2">
    <source>
        <dbReference type="EMBL" id="XBP72765.1"/>
    </source>
</evidence>
<organism evidence="2">
    <name type="scientific">Polaromonas hydrogenivorans</name>
    <dbReference type="NCBI Taxonomy" id="335476"/>
    <lineage>
        <taxon>Bacteria</taxon>
        <taxon>Pseudomonadati</taxon>
        <taxon>Pseudomonadota</taxon>
        <taxon>Betaproteobacteria</taxon>
        <taxon>Burkholderiales</taxon>
        <taxon>Comamonadaceae</taxon>
        <taxon>Polaromonas</taxon>
    </lineage>
</organism>
<feature type="compositionally biased region" description="Polar residues" evidence="1">
    <location>
        <begin position="74"/>
        <end position="84"/>
    </location>
</feature>
<geneLocation type="plasmid" evidence="2">
    <name>p2</name>
</geneLocation>